<feature type="region of interest" description="Disordered" evidence="10">
    <location>
        <begin position="161"/>
        <end position="183"/>
    </location>
</feature>
<evidence type="ECO:0000256" key="9">
    <source>
        <dbReference type="ARBA" id="ARBA00023328"/>
    </source>
</evidence>
<dbReference type="InterPro" id="IPR018851">
    <property type="entry name" value="Borealin_N"/>
</dbReference>
<keyword evidence="13" id="KW-1185">Reference proteome</keyword>
<protein>
    <submittedName>
        <fullName evidence="12">Borealin N terminal-domain-containing protein</fullName>
    </submittedName>
</protein>
<evidence type="ECO:0000256" key="2">
    <source>
        <dbReference type="ARBA" id="ARBA00004584"/>
    </source>
</evidence>
<keyword evidence="8" id="KW-0131">Cell cycle</keyword>
<dbReference type="Proteomes" id="UP001301769">
    <property type="component" value="Unassembled WGS sequence"/>
</dbReference>
<dbReference type="GO" id="GO:0000775">
    <property type="term" value="C:chromosome, centromeric region"/>
    <property type="evidence" value="ECO:0007669"/>
    <property type="project" value="UniProtKB-SubCell"/>
</dbReference>
<organism evidence="12 13">
    <name type="scientific">Rhypophila decipiens</name>
    <dbReference type="NCBI Taxonomy" id="261697"/>
    <lineage>
        <taxon>Eukaryota</taxon>
        <taxon>Fungi</taxon>
        <taxon>Dikarya</taxon>
        <taxon>Ascomycota</taxon>
        <taxon>Pezizomycotina</taxon>
        <taxon>Sordariomycetes</taxon>
        <taxon>Sordariomycetidae</taxon>
        <taxon>Sordariales</taxon>
        <taxon>Naviculisporaceae</taxon>
        <taxon>Rhypophila</taxon>
    </lineage>
</organism>
<evidence type="ECO:0000259" key="11">
    <source>
        <dbReference type="Pfam" id="PF10444"/>
    </source>
</evidence>
<proteinExistence type="inferred from homology"/>
<evidence type="ECO:0000256" key="5">
    <source>
        <dbReference type="ARBA" id="ARBA00022618"/>
    </source>
</evidence>
<comment type="similarity">
    <text evidence="3">Belongs to the borealin family.</text>
</comment>
<feature type="compositionally biased region" description="Polar residues" evidence="10">
    <location>
        <begin position="207"/>
        <end position="220"/>
    </location>
</feature>
<evidence type="ECO:0000256" key="3">
    <source>
        <dbReference type="ARBA" id="ARBA00009914"/>
    </source>
</evidence>
<feature type="region of interest" description="Disordered" evidence="10">
    <location>
        <begin position="125"/>
        <end position="146"/>
    </location>
</feature>
<evidence type="ECO:0000256" key="4">
    <source>
        <dbReference type="ARBA" id="ARBA00022454"/>
    </source>
</evidence>
<sequence length="417" mass="44091">MPPIRGKKRKSSESAMSQNEHLENTVAETAMDSQQIPTKTGSPAPGQESPLKKRRTGITLDQKAALIENLRLEIAERARKLRSSYNIQAQTLRTRLEIRLNRVPTALRNVTMGELLQKYSVEAQQARTGTLRGPPVPEKDHHSSTLGRYPLQRTANLLALASSSPAHPAKRRSREMSGTDKENEYEYIDTLKKARHGLGPAAEISRNPAQVLSPASSNSRIPPRNGHPSSSRPTTATTNTSVSPIKSGIARPVSPMKAGTIINSMVEKARATATRGNTTTTTAPATTRGRAHTTSQVIPSSSSERSRTTTTRTRGGGTASRPGTRAAGTRRVSGISESSEGSTSTVVRKRPGTAMSTKSAPGGTSSTAAGAKKNVMGTIRKGVASAAGGTTRKAPAAKTAATPASTTGTGRVLRKRA</sequence>
<dbReference type="PANTHER" id="PTHR16040:SF7">
    <property type="entry name" value="AUSTRALIN, ISOFORM A-RELATED"/>
    <property type="match status" value="1"/>
</dbReference>
<dbReference type="GO" id="GO:0051301">
    <property type="term" value="P:cell division"/>
    <property type="evidence" value="ECO:0007669"/>
    <property type="project" value="UniProtKB-KW"/>
</dbReference>
<evidence type="ECO:0000256" key="7">
    <source>
        <dbReference type="ARBA" id="ARBA00023242"/>
    </source>
</evidence>
<dbReference type="GO" id="GO:0005634">
    <property type="term" value="C:nucleus"/>
    <property type="evidence" value="ECO:0007669"/>
    <property type="project" value="UniProtKB-SubCell"/>
</dbReference>
<feature type="compositionally biased region" description="Low complexity" evidence="10">
    <location>
        <begin position="386"/>
        <end position="411"/>
    </location>
</feature>
<dbReference type="GO" id="GO:0051233">
    <property type="term" value="C:spindle midzone"/>
    <property type="evidence" value="ECO:0007669"/>
    <property type="project" value="TreeGrafter"/>
</dbReference>
<evidence type="ECO:0000313" key="13">
    <source>
        <dbReference type="Proteomes" id="UP001301769"/>
    </source>
</evidence>
<feature type="region of interest" description="Disordered" evidence="10">
    <location>
        <begin position="270"/>
        <end position="417"/>
    </location>
</feature>
<dbReference type="EMBL" id="MU858142">
    <property type="protein sequence ID" value="KAK4211729.1"/>
    <property type="molecule type" value="Genomic_DNA"/>
</dbReference>
<keyword evidence="7" id="KW-0539">Nucleus</keyword>
<feature type="region of interest" description="Disordered" evidence="10">
    <location>
        <begin position="204"/>
        <end position="254"/>
    </location>
</feature>
<keyword evidence="4" id="KW-0158">Chromosome</keyword>
<dbReference type="GO" id="GO:0032133">
    <property type="term" value="C:chromosome passenger complex"/>
    <property type="evidence" value="ECO:0007669"/>
    <property type="project" value="TreeGrafter"/>
</dbReference>
<feature type="compositionally biased region" description="Low complexity" evidence="10">
    <location>
        <begin position="271"/>
        <end position="346"/>
    </location>
</feature>
<dbReference type="InterPro" id="IPR018867">
    <property type="entry name" value="Cell_div_borealin"/>
</dbReference>
<gene>
    <name evidence="12" type="ORF">QBC37DRAFT_347361</name>
</gene>
<feature type="compositionally biased region" description="Low complexity" evidence="10">
    <location>
        <begin position="356"/>
        <end position="373"/>
    </location>
</feature>
<keyword evidence="6" id="KW-0498">Mitosis</keyword>
<evidence type="ECO:0000256" key="6">
    <source>
        <dbReference type="ARBA" id="ARBA00022776"/>
    </source>
</evidence>
<comment type="caution">
    <text evidence="12">The sequence shown here is derived from an EMBL/GenBank/DDBJ whole genome shotgun (WGS) entry which is preliminary data.</text>
</comment>
<keyword evidence="5" id="KW-0132">Cell division</keyword>
<dbReference type="GO" id="GO:0000070">
    <property type="term" value="P:mitotic sister chromatid segregation"/>
    <property type="evidence" value="ECO:0007669"/>
    <property type="project" value="TreeGrafter"/>
</dbReference>
<evidence type="ECO:0000256" key="1">
    <source>
        <dbReference type="ARBA" id="ARBA00004123"/>
    </source>
</evidence>
<evidence type="ECO:0000256" key="8">
    <source>
        <dbReference type="ARBA" id="ARBA00023306"/>
    </source>
</evidence>
<feature type="domain" description="Borealin N-terminal" evidence="11">
    <location>
        <begin position="62"/>
        <end position="118"/>
    </location>
</feature>
<feature type="compositionally biased region" description="Polar residues" evidence="10">
    <location>
        <begin position="227"/>
        <end position="244"/>
    </location>
</feature>
<dbReference type="PANTHER" id="PTHR16040">
    <property type="entry name" value="AUSTRALIN, ISOFORM A-RELATED"/>
    <property type="match status" value="1"/>
</dbReference>
<evidence type="ECO:0000313" key="12">
    <source>
        <dbReference type="EMBL" id="KAK4211729.1"/>
    </source>
</evidence>
<name>A0AAN6Y338_9PEZI</name>
<reference evidence="12" key="2">
    <citation type="submission" date="2023-05" db="EMBL/GenBank/DDBJ databases">
        <authorList>
            <consortium name="Lawrence Berkeley National Laboratory"/>
            <person name="Steindorff A."/>
            <person name="Hensen N."/>
            <person name="Bonometti L."/>
            <person name="Westerberg I."/>
            <person name="Brannstrom I.O."/>
            <person name="Guillou S."/>
            <person name="Cros-Aarteil S."/>
            <person name="Calhoun S."/>
            <person name="Haridas S."/>
            <person name="Kuo A."/>
            <person name="Mondo S."/>
            <person name="Pangilinan J."/>
            <person name="Riley R."/>
            <person name="Labutti K."/>
            <person name="Andreopoulos B."/>
            <person name="Lipzen A."/>
            <person name="Chen C."/>
            <person name="Yanf M."/>
            <person name="Daum C."/>
            <person name="Ng V."/>
            <person name="Clum A."/>
            <person name="Ohm R."/>
            <person name="Martin F."/>
            <person name="Silar P."/>
            <person name="Natvig D."/>
            <person name="Lalanne C."/>
            <person name="Gautier V."/>
            <person name="Ament-Velasquez S.L."/>
            <person name="Kruys A."/>
            <person name="Hutchinson M.I."/>
            <person name="Powell A.J."/>
            <person name="Barry K."/>
            <person name="Miller A.N."/>
            <person name="Grigoriev I.V."/>
            <person name="Debuchy R."/>
            <person name="Gladieux P."/>
            <person name="Thoren M.H."/>
            <person name="Johannesson H."/>
        </authorList>
    </citation>
    <scope>NUCLEOTIDE SEQUENCE</scope>
    <source>
        <strain evidence="12">PSN293</strain>
    </source>
</reference>
<evidence type="ECO:0000256" key="10">
    <source>
        <dbReference type="SAM" id="MobiDB-lite"/>
    </source>
</evidence>
<feature type="compositionally biased region" description="Basic residues" evidence="10">
    <location>
        <begin position="1"/>
        <end position="10"/>
    </location>
</feature>
<dbReference type="Pfam" id="PF10444">
    <property type="entry name" value="Nbl1_Borealin_N"/>
    <property type="match status" value="1"/>
</dbReference>
<keyword evidence="9" id="KW-0137">Centromere</keyword>
<feature type="region of interest" description="Disordered" evidence="10">
    <location>
        <begin position="1"/>
        <end position="57"/>
    </location>
</feature>
<reference evidence="12" key="1">
    <citation type="journal article" date="2023" name="Mol. Phylogenet. Evol.">
        <title>Genome-scale phylogeny and comparative genomics of the fungal order Sordariales.</title>
        <authorList>
            <person name="Hensen N."/>
            <person name="Bonometti L."/>
            <person name="Westerberg I."/>
            <person name="Brannstrom I.O."/>
            <person name="Guillou S."/>
            <person name="Cros-Aarteil S."/>
            <person name="Calhoun S."/>
            <person name="Haridas S."/>
            <person name="Kuo A."/>
            <person name="Mondo S."/>
            <person name="Pangilinan J."/>
            <person name="Riley R."/>
            <person name="LaButti K."/>
            <person name="Andreopoulos B."/>
            <person name="Lipzen A."/>
            <person name="Chen C."/>
            <person name="Yan M."/>
            <person name="Daum C."/>
            <person name="Ng V."/>
            <person name="Clum A."/>
            <person name="Steindorff A."/>
            <person name="Ohm R.A."/>
            <person name="Martin F."/>
            <person name="Silar P."/>
            <person name="Natvig D.O."/>
            <person name="Lalanne C."/>
            <person name="Gautier V."/>
            <person name="Ament-Velasquez S.L."/>
            <person name="Kruys A."/>
            <person name="Hutchinson M.I."/>
            <person name="Powell A.J."/>
            <person name="Barry K."/>
            <person name="Miller A.N."/>
            <person name="Grigoriev I.V."/>
            <person name="Debuchy R."/>
            <person name="Gladieux P."/>
            <person name="Hiltunen Thoren M."/>
            <person name="Johannesson H."/>
        </authorList>
    </citation>
    <scope>NUCLEOTIDE SEQUENCE</scope>
    <source>
        <strain evidence="12">PSN293</strain>
    </source>
</reference>
<feature type="compositionally biased region" description="Polar residues" evidence="10">
    <location>
        <begin position="31"/>
        <end position="41"/>
    </location>
</feature>
<dbReference type="AlphaFoldDB" id="A0AAN6Y338"/>
<feature type="compositionally biased region" description="Basic and acidic residues" evidence="10">
    <location>
        <begin position="174"/>
        <end position="183"/>
    </location>
</feature>
<accession>A0AAN6Y338</accession>
<comment type="subcellular location">
    <subcellularLocation>
        <location evidence="2">Chromosome</location>
        <location evidence="2">Centromere</location>
    </subcellularLocation>
    <subcellularLocation>
        <location evidence="1">Nucleus</location>
    </subcellularLocation>
</comment>